<feature type="region of interest" description="Disordered" evidence="1">
    <location>
        <begin position="267"/>
        <end position="291"/>
    </location>
</feature>
<dbReference type="GO" id="GO:0005635">
    <property type="term" value="C:nuclear envelope"/>
    <property type="evidence" value="ECO:0007669"/>
    <property type="project" value="TreeGrafter"/>
</dbReference>
<dbReference type="GO" id="GO:0071763">
    <property type="term" value="P:nuclear membrane organization"/>
    <property type="evidence" value="ECO:0007669"/>
    <property type="project" value="TreeGrafter"/>
</dbReference>
<dbReference type="Proteomes" id="UP000653305">
    <property type="component" value="Unassembled WGS sequence"/>
</dbReference>
<reference evidence="2" key="1">
    <citation type="submission" date="2020-07" db="EMBL/GenBank/DDBJ databases">
        <title>Ethylene signaling mediates host invasion by parasitic plants.</title>
        <authorList>
            <person name="Yoshida S."/>
        </authorList>
    </citation>
    <scope>NUCLEOTIDE SEQUENCE</scope>
    <source>
        <strain evidence="2">Okayama</strain>
    </source>
</reference>
<evidence type="ECO:0000256" key="1">
    <source>
        <dbReference type="SAM" id="MobiDB-lite"/>
    </source>
</evidence>
<dbReference type="AlphaFoldDB" id="A0A830D6P2"/>
<sequence length="596" mass="64269">MLELHGWCVREEISYLMEILDSRVDNEWEKRKSSNDAGVDTQLISGMHEIQRPPSNEKQLDLDYTTIGTSRVKLNVPTGVSASPIDIARAYMAVRTSEGSHDLYNITSNGERAESGNEFSKKPLLPSPSPKPSVCWPGALVHDRLGYITPQAQRSIHRLQDFPRTLHSRAMLSKSKTKLQAESGYANTSTPFQQSHKSVYGQIKSRGDIFDVYGSAGSFRRVRNKFSPEVRPRGSIFGPPKDKPLKMVKPAFGGFLPSTEKTLELGETSGASTYWSGDNVSGSSDRGIPNPNLSSTEAVKKILEHLDRNKPTPKEKEDELKLATAWRKSSPVATDATHDKKISSMHVEELTAHENADIVCVNFPVGVNKSSSESSSLVVFQDKGMEEATDLVSGNAKASSSIFTGPGIVPGANVMPCFGLKETPGSVVKSLNENAVATTNHRQPEKGSIFSRPHLGNGQDVKMVAGTTGSEFSRNNGNKPSLPSISINKSQFRAVSSENGPGFTFPVSASSGVLSEPPTPSITPSSSASVVSQPIGVPSVPSYTFGTKMSTLSLVFSFPSLSSTSTQDGSDLKFSFGSDKKARLPFSSIGKNAICY</sequence>
<gene>
    <name evidence="2" type="ORF">PHJA_002422500</name>
</gene>
<dbReference type="PANTHER" id="PTHR33416">
    <property type="entry name" value="NUCLEAR PORE COMPLEX PROTEIN NUP1"/>
    <property type="match status" value="1"/>
</dbReference>
<evidence type="ECO:0000313" key="2">
    <source>
        <dbReference type="EMBL" id="GFQ02786.1"/>
    </source>
</evidence>
<proteinExistence type="predicted"/>
<accession>A0A830D6P2</accession>
<feature type="compositionally biased region" description="Polar residues" evidence="1">
    <location>
        <begin position="269"/>
        <end position="284"/>
    </location>
</feature>
<name>A0A830D6P2_9LAMI</name>
<keyword evidence="3" id="KW-1185">Reference proteome</keyword>
<feature type="region of interest" description="Disordered" evidence="1">
    <location>
        <begin position="440"/>
        <end position="459"/>
    </location>
</feature>
<dbReference type="EMBL" id="BMAC01000774">
    <property type="protein sequence ID" value="GFQ02786.1"/>
    <property type="molecule type" value="Genomic_DNA"/>
</dbReference>
<dbReference type="OrthoDB" id="653151at2759"/>
<protein>
    <submittedName>
        <fullName evidence="2">Uncharacterized protein</fullName>
    </submittedName>
</protein>
<evidence type="ECO:0000313" key="3">
    <source>
        <dbReference type="Proteomes" id="UP000653305"/>
    </source>
</evidence>
<organism evidence="2 3">
    <name type="scientific">Phtheirospermum japonicum</name>
    <dbReference type="NCBI Taxonomy" id="374723"/>
    <lineage>
        <taxon>Eukaryota</taxon>
        <taxon>Viridiplantae</taxon>
        <taxon>Streptophyta</taxon>
        <taxon>Embryophyta</taxon>
        <taxon>Tracheophyta</taxon>
        <taxon>Spermatophyta</taxon>
        <taxon>Magnoliopsida</taxon>
        <taxon>eudicotyledons</taxon>
        <taxon>Gunneridae</taxon>
        <taxon>Pentapetalae</taxon>
        <taxon>asterids</taxon>
        <taxon>lamiids</taxon>
        <taxon>Lamiales</taxon>
        <taxon>Orobanchaceae</taxon>
        <taxon>Orobanchaceae incertae sedis</taxon>
        <taxon>Phtheirospermum</taxon>
    </lineage>
</organism>
<dbReference type="PANTHER" id="PTHR33416:SF18">
    <property type="entry name" value="NUCLEOPORIN-LIKE PROTEIN"/>
    <property type="match status" value="1"/>
</dbReference>
<comment type="caution">
    <text evidence="2">The sequence shown here is derived from an EMBL/GenBank/DDBJ whole genome shotgun (WGS) entry which is preliminary data.</text>
</comment>